<evidence type="ECO:0000256" key="1">
    <source>
        <dbReference type="SAM" id="Phobius"/>
    </source>
</evidence>
<name>W4RRU5_9BACI</name>
<evidence type="ECO:0000313" key="2">
    <source>
        <dbReference type="EMBL" id="GAE47160.1"/>
    </source>
</evidence>
<keyword evidence="1" id="KW-1133">Transmembrane helix</keyword>
<dbReference type="RefSeq" id="WP_035209644.1">
    <property type="nucleotide sequence ID" value="NZ_BAUW01000065.1"/>
</dbReference>
<feature type="transmembrane region" description="Helical" evidence="1">
    <location>
        <begin position="22"/>
        <end position="42"/>
    </location>
</feature>
<organism evidence="2 3">
    <name type="scientific">Mesobacillus boroniphilus JCM 21738</name>
    <dbReference type="NCBI Taxonomy" id="1294265"/>
    <lineage>
        <taxon>Bacteria</taxon>
        <taxon>Bacillati</taxon>
        <taxon>Bacillota</taxon>
        <taxon>Bacilli</taxon>
        <taxon>Bacillales</taxon>
        <taxon>Bacillaceae</taxon>
        <taxon>Mesobacillus</taxon>
    </lineage>
</organism>
<reference evidence="2 3" key="1">
    <citation type="submission" date="2013-12" db="EMBL/GenBank/DDBJ databases">
        <title>NBRP : Genome information of microbial organism related human and environment.</title>
        <authorList>
            <person name="Hattori M."/>
            <person name="Oshima K."/>
            <person name="Inaba H."/>
            <person name="Suda W."/>
            <person name="Sakamoto M."/>
            <person name="Iino T."/>
            <person name="Kitahara M."/>
            <person name="Oshida Y."/>
            <person name="Iida T."/>
            <person name="Kudo T."/>
            <person name="Itoh T."/>
            <person name="Ahmed I."/>
            <person name="Ohkuma M."/>
        </authorList>
    </citation>
    <scope>NUCLEOTIDE SEQUENCE [LARGE SCALE GENOMIC DNA]</scope>
    <source>
        <strain evidence="2 3">JCM 21738</strain>
    </source>
</reference>
<keyword evidence="1" id="KW-0812">Transmembrane</keyword>
<keyword evidence="1" id="KW-0472">Membrane</keyword>
<dbReference type="Proteomes" id="UP000018949">
    <property type="component" value="Unassembled WGS sequence"/>
</dbReference>
<gene>
    <name evidence="2" type="ORF">JCM21738_4110</name>
</gene>
<protein>
    <submittedName>
        <fullName evidence="2">Uncharacterized protein</fullName>
    </submittedName>
</protein>
<keyword evidence="3" id="KW-1185">Reference proteome</keyword>
<evidence type="ECO:0000313" key="3">
    <source>
        <dbReference type="Proteomes" id="UP000018949"/>
    </source>
</evidence>
<sequence>MTAFWLTAGFSQGNIAWVENNLFLTLFMVSFTAFIPAIMGFVKQYKKKKEAIAHSITDMSLMVS</sequence>
<proteinExistence type="predicted"/>
<comment type="caution">
    <text evidence="2">The sequence shown here is derived from an EMBL/GenBank/DDBJ whole genome shotgun (WGS) entry which is preliminary data.</text>
</comment>
<dbReference type="AlphaFoldDB" id="W4RRU5"/>
<dbReference type="EMBL" id="BAUW01000065">
    <property type="protein sequence ID" value="GAE47160.1"/>
    <property type="molecule type" value="Genomic_DNA"/>
</dbReference>
<accession>W4RRU5</accession>